<evidence type="ECO:0000256" key="1">
    <source>
        <dbReference type="ARBA" id="ARBA00005189"/>
    </source>
</evidence>
<sequence>MGAAAAAAAAEEQQVLSGCCKSVFRGMGVEALGSAAAAAAAARCSKPHGSHSSTLAASKEQLSSSSSSSSSSSRFILGIRSLAAKCAEFGAAVQQQQQKQQQRRAARASAISQQWARTALSGGGLRPRVFGAINAAAVRVPCLVVCNHCSVIDIPLLGGFLPLKHIRFISKAEVLAWPVVGHAMREIGVVGFDRNSLSGTISLVRQISQVVRPHSPPPLYSLHSHTNKDTPNPRQGPQEGPPEGPQEGPPEGAPEGSLEGPPEGAPEGSPQGRRFGGPLGGPNGVVEGGGPPEGPLRGRSGGSWAGEEEVRVQWREGTQLKEEGAPVFLGFPEGRRARDGRAKAPKLGLFQIAKKLGLLLLPVSIVGAHKLQPVGSLLPLPTETPIELHIHPAIDTRTMTAEEAARKTWEAVVGGLPPEQQPQDPIEI</sequence>
<dbReference type="GO" id="GO:0006654">
    <property type="term" value="P:phosphatidic acid biosynthetic process"/>
    <property type="evidence" value="ECO:0007669"/>
    <property type="project" value="TreeGrafter"/>
</dbReference>
<feature type="compositionally biased region" description="Gly residues" evidence="6">
    <location>
        <begin position="274"/>
        <end position="291"/>
    </location>
</feature>
<dbReference type="RefSeq" id="XP_013251672.1">
    <property type="nucleotide sequence ID" value="XM_013396218.1"/>
</dbReference>
<evidence type="ECO:0000256" key="6">
    <source>
        <dbReference type="SAM" id="MobiDB-lite"/>
    </source>
</evidence>
<evidence type="ECO:0000256" key="5">
    <source>
        <dbReference type="ARBA" id="ARBA00023315"/>
    </source>
</evidence>
<keyword evidence="3 8" id="KW-0808">Transferase</keyword>
<name>U6GD60_EIMAC</name>
<dbReference type="GeneID" id="25271032"/>
<gene>
    <name evidence="8" type="ORF">EAH_00029620</name>
</gene>
<dbReference type="Proteomes" id="UP000018050">
    <property type="component" value="Unassembled WGS sequence"/>
</dbReference>
<dbReference type="Pfam" id="PF01553">
    <property type="entry name" value="Acyltransferase"/>
    <property type="match status" value="2"/>
</dbReference>
<feature type="compositionally biased region" description="Low complexity" evidence="6">
    <location>
        <begin position="63"/>
        <end position="72"/>
    </location>
</feature>
<dbReference type="OrthoDB" id="417078at2759"/>
<dbReference type="SUPFAM" id="SSF69593">
    <property type="entry name" value="Glycerol-3-phosphate (1)-acyltransferase"/>
    <property type="match status" value="2"/>
</dbReference>
<dbReference type="PANTHER" id="PTHR10434:SF64">
    <property type="entry name" value="1-ACYL-SN-GLYCEROL-3-PHOSPHATE ACYLTRANSFERASE-RELATED"/>
    <property type="match status" value="1"/>
</dbReference>
<evidence type="ECO:0000256" key="3">
    <source>
        <dbReference type="ARBA" id="ARBA00022679"/>
    </source>
</evidence>
<feature type="region of interest" description="Disordered" evidence="6">
    <location>
        <begin position="50"/>
        <end position="72"/>
    </location>
</feature>
<evidence type="ECO:0000259" key="7">
    <source>
        <dbReference type="SMART" id="SM00563"/>
    </source>
</evidence>
<keyword evidence="4" id="KW-0443">Lipid metabolism</keyword>
<accession>U6GD60</accession>
<dbReference type="SMART" id="SM00563">
    <property type="entry name" value="PlsC"/>
    <property type="match status" value="1"/>
</dbReference>
<dbReference type="CDD" id="cd07989">
    <property type="entry name" value="LPLAT_AGPAT-like"/>
    <property type="match status" value="1"/>
</dbReference>
<feature type="compositionally biased region" description="Polar residues" evidence="6">
    <location>
        <begin position="50"/>
        <end position="62"/>
    </location>
</feature>
<feature type="domain" description="Phospholipid/glycerol acyltransferase" evidence="7">
    <location>
        <begin position="142"/>
        <end position="368"/>
    </location>
</feature>
<evidence type="ECO:0000313" key="9">
    <source>
        <dbReference type="Proteomes" id="UP000018050"/>
    </source>
</evidence>
<feature type="region of interest" description="Disordered" evidence="6">
    <location>
        <begin position="214"/>
        <end position="308"/>
    </location>
</feature>
<keyword evidence="5 8" id="KW-0012">Acyltransferase</keyword>
<proteinExistence type="predicted"/>
<dbReference type="GO" id="GO:0003841">
    <property type="term" value="F:1-acylglycerol-3-phosphate O-acyltransferase activity"/>
    <property type="evidence" value="ECO:0007669"/>
    <property type="project" value="TreeGrafter"/>
</dbReference>
<organism evidence="8 9">
    <name type="scientific">Eimeria acervulina</name>
    <name type="common">Coccidian parasite</name>
    <dbReference type="NCBI Taxonomy" id="5801"/>
    <lineage>
        <taxon>Eukaryota</taxon>
        <taxon>Sar</taxon>
        <taxon>Alveolata</taxon>
        <taxon>Apicomplexa</taxon>
        <taxon>Conoidasida</taxon>
        <taxon>Coccidia</taxon>
        <taxon>Eucoccidiorida</taxon>
        <taxon>Eimeriorina</taxon>
        <taxon>Eimeriidae</taxon>
        <taxon>Eimeria</taxon>
    </lineage>
</organism>
<keyword evidence="2" id="KW-0444">Lipid biosynthesis</keyword>
<dbReference type="EMBL" id="HG670794">
    <property type="protein sequence ID" value="CDI78055.1"/>
    <property type="molecule type" value="Genomic_DNA"/>
</dbReference>
<protein>
    <submittedName>
        <fullName evidence="8">1-acyl-sn-glycerol-3-phosphate acyltransferase, putative</fullName>
    </submittedName>
</protein>
<comment type="pathway">
    <text evidence="1">Lipid metabolism.</text>
</comment>
<keyword evidence="9" id="KW-1185">Reference proteome</keyword>
<dbReference type="VEuPathDB" id="ToxoDB:EAH_00029620"/>
<reference evidence="8" key="2">
    <citation type="submission" date="2013-10" db="EMBL/GenBank/DDBJ databases">
        <authorList>
            <person name="Aslett M."/>
        </authorList>
    </citation>
    <scope>NUCLEOTIDE SEQUENCE</scope>
    <source>
        <strain evidence="8">Houghton</strain>
    </source>
</reference>
<feature type="compositionally biased region" description="Pro residues" evidence="6">
    <location>
        <begin position="239"/>
        <end position="252"/>
    </location>
</feature>
<dbReference type="PANTHER" id="PTHR10434">
    <property type="entry name" value="1-ACYL-SN-GLYCEROL-3-PHOSPHATE ACYLTRANSFERASE"/>
    <property type="match status" value="1"/>
</dbReference>
<evidence type="ECO:0000256" key="4">
    <source>
        <dbReference type="ARBA" id="ARBA00023098"/>
    </source>
</evidence>
<evidence type="ECO:0000256" key="2">
    <source>
        <dbReference type="ARBA" id="ARBA00022516"/>
    </source>
</evidence>
<evidence type="ECO:0000313" key="8">
    <source>
        <dbReference type="EMBL" id="CDI78055.1"/>
    </source>
</evidence>
<feature type="compositionally biased region" description="Low complexity" evidence="6">
    <location>
        <begin position="253"/>
        <end position="272"/>
    </location>
</feature>
<dbReference type="InterPro" id="IPR002123">
    <property type="entry name" value="Plipid/glycerol_acylTrfase"/>
</dbReference>
<reference evidence="8" key="1">
    <citation type="submission" date="2013-10" db="EMBL/GenBank/DDBJ databases">
        <title>Genomic analysis of the causative agents of coccidiosis in chickens.</title>
        <authorList>
            <person name="Reid A.J."/>
            <person name="Blake D."/>
            <person name="Billington K."/>
            <person name="Browne H."/>
            <person name="Dunn M."/>
            <person name="Hung S."/>
            <person name="Kawahara F."/>
            <person name="Miranda-Saavedra D."/>
            <person name="Mourier T."/>
            <person name="Nagra H."/>
            <person name="Otto T.D."/>
            <person name="Rawlings N."/>
            <person name="Sanchez A."/>
            <person name="Sanders M."/>
            <person name="Subramaniam C."/>
            <person name="Tay Y."/>
            <person name="Dear P."/>
            <person name="Doerig C."/>
            <person name="Gruber A."/>
            <person name="Parkinson J."/>
            <person name="Shirley M."/>
            <person name="Wan K.L."/>
            <person name="Berriman M."/>
            <person name="Tomley F."/>
            <person name="Pain A."/>
        </authorList>
    </citation>
    <scope>NUCLEOTIDE SEQUENCE</scope>
    <source>
        <strain evidence="8">Houghton</strain>
    </source>
</reference>
<dbReference type="AlphaFoldDB" id="U6GD60"/>